<evidence type="ECO:0000313" key="2">
    <source>
        <dbReference type="Proteomes" id="UP001732700"/>
    </source>
</evidence>
<sequence length="1045" mass="111817">MEYISDSDRGSRPAVRGLGSPESESESEAIEQKRRAEQSRAESLMGQPRCVASLFSPPTRPDPTRPDQLSAGLGFSSPPSPPTFLRRLPPFPTTGHALCRTPASTDFLLNQIYPVSPPRCSTSASVSPPSRSLKGPRQAGGRAGGRTFCPEHCADTDALPWSTPRRRIRPLRRAPVAASGVELQDNVNGRALSVNACPEEARHGGGNESPSYAQPPSSVPAPSGQMLGEDSGAVPVTAYPEACLGSGNRNWPCSVPAPSSMVPAPTGAPESVQDYVGALPVATYPDLSHGSGDTLSSPPAPLTSCAPTPGLMLEGYANNGAVSVSTYLEAGHGSGGTSLSAPAPSLAVAVPAPGRVLEEYSGMVSFDLYNKVFHGSGHQSTSALAPSSAVAVPATALAPMLNGAVSFTAYPRVFNDSGNKSSSVLAPSSVVAVPAPALVPMFNGAVPFTAYPEVFHDNRNKSSSVRAPSSVVAVPSPALVPMLNGAVPFTAYPEVFHDNRNKSSWVQAPSSVVAVPSQVPAPGGMIEENNGVVSVTAYPQVGHGTGNSKSSSPSSVVALVSASGRRLEDYVKEWAARKAASGAPSHHCVLPFLTGAPKAAECRLCYKLIHPLEEIKCSVSRCEQAFHLSCVVEDTASFTAESFKCPQHGCMVCKQKMFFWRCGRCTVAAHTKCAPWPLIHLKNDQGSAICWRHPSNWLLQNENADLTNNIEEAFCRLPLPYVNEEFNIDSTIRDFSAIVCKPPSYTHIRRNVYLVKKKRADSSAETGCRNCRADSVCSDDCECRGLSMSCSKNCRCSDLCSNKPFRKDKKFKIVKSEGCGWGAVALEPLEKGDFIIEYVGEVINDATCEQRLWEMKRRGDKNFYMCEISKDCTIDATFKGNTSRFLNHSCDPNCKLEKWQVEGETRVGVFASCSIQVGEPLTYDYRFVHFGEKVKCNCGAKSCQGYLGIQLKNPTQGAQTAAAALENEGDCSPSRLKPETHLLPWTNCIEVPFNLRSKTKIDRLCWGRKRQRTSIIDPSPSSASGQLSVIEAAASVPKGFSAELA</sequence>
<organism evidence="1 2">
    <name type="scientific">Avena sativa</name>
    <name type="common">Oat</name>
    <dbReference type="NCBI Taxonomy" id="4498"/>
    <lineage>
        <taxon>Eukaryota</taxon>
        <taxon>Viridiplantae</taxon>
        <taxon>Streptophyta</taxon>
        <taxon>Embryophyta</taxon>
        <taxon>Tracheophyta</taxon>
        <taxon>Spermatophyta</taxon>
        <taxon>Magnoliopsida</taxon>
        <taxon>Liliopsida</taxon>
        <taxon>Poales</taxon>
        <taxon>Poaceae</taxon>
        <taxon>BOP clade</taxon>
        <taxon>Pooideae</taxon>
        <taxon>Poodae</taxon>
        <taxon>Poeae</taxon>
        <taxon>Poeae Chloroplast Group 1 (Aveneae type)</taxon>
        <taxon>Aveninae</taxon>
        <taxon>Avena</taxon>
    </lineage>
</organism>
<evidence type="ECO:0000313" key="1">
    <source>
        <dbReference type="EnsemblPlants" id="AVESA.00010b.r2.5AG0861750.1.CDS"/>
    </source>
</evidence>
<name>A0ACD5XVU2_AVESA</name>
<reference evidence="1" key="1">
    <citation type="submission" date="2021-05" db="EMBL/GenBank/DDBJ databases">
        <authorList>
            <person name="Scholz U."/>
            <person name="Mascher M."/>
            <person name="Fiebig A."/>
        </authorList>
    </citation>
    <scope>NUCLEOTIDE SEQUENCE [LARGE SCALE GENOMIC DNA]</scope>
</reference>
<reference evidence="1" key="2">
    <citation type="submission" date="2025-09" db="UniProtKB">
        <authorList>
            <consortium name="EnsemblPlants"/>
        </authorList>
    </citation>
    <scope>IDENTIFICATION</scope>
</reference>
<accession>A0ACD5XVU2</accession>
<protein>
    <submittedName>
        <fullName evidence="1">Uncharacterized protein</fullName>
    </submittedName>
</protein>
<dbReference type="Proteomes" id="UP001732700">
    <property type="component" value="Chromosome 5A"/>
</dbReference>
<proteinExistence type="predicted"/>
<dbReference type="EnsemblPlants" id="AVESA.00010b.r2.5AG0861750.1">
    <property type="protein sequence ID" value="AVESA.00010b.r2.5AG0861750.1.CDS"/>
    <property type="gene ID" value="AVESA.00010b.r2.5AG0861750"/>
</dbReference>
<keyword evidence="2" id="KW-1185">Reference proteome</keyword>